<dbReference type="PANTHER" id="PTHR11787">
    <property type="entry name" value="RAB GDP-DISSOCIATION INHIBITOR"/>
    <property type="match status" value="1"/>
</dbReference>
<reference evidence="3" key="1">
    <citation type="submission" date="2019-12" db="EMBL/GenBank/DDBJ databases">
        <title>Genome sequencing and annotation of Brassica cretica.</title>
        <authorList>
            <person name="Studholme D.J."/>
            <person name="Sarris P.F."/>
        </authorList>
    </citation>
    <scope>NUCLEOTIDE SEQUENCE</scope>
    <source>
        <strain evidence="3">PFS-001/15</strain>
        <tissue evidence="3">Leaf</tissue>
    </source>
</reference>
<dbReference type="GO" id="GO:0005829">
    <property type="term" value="C:cytosol"/>
    <property type="evidence" value="ECO:0007669"/>
    <property type="project" value="TreeGrafter"/>
</dbReference>
<keyword evidence="2" id="KW-0732">Signal</keyword>
<name>A0A8S9GBD5_BRACR</name>
<dbReference type="InterPro" id="IPR036188">
    <property type="entry name" value="FAD/NAD-bd_sf"/>
</dbReference>
<comment type="similarity">
    <text evidence="1">Belongs to the Rab GDI family.</text>
</comment>
<dbReference type="Proteomes" id="UP000712281">
    <property type="component" value="Unassembled WGS sequence"/>
</dbReference>
<accession>A0A8S9GBD5</accession>
<evidence type="ECO:0000256" key="1">
    <source>
        <dbReference type="ARBA" id="ARBA00005593"/>
    </source>
</evidence>
<dbReference type="GO" id="GO:0005634">
    <property type="term" value="C:nucleus"/>
    <property type="evidence" value="ECO:0007669"/>
    <property type="project" value="TreeGrafter"/>
</dbReference>
<dbReference type="PANTHER" id="PTHR11787:SF4">
    <property type="entry name" value="CHM, RAB ESCORT PROTEIN 1"/>
    <property type="match status" value="1"/>
</dbReference>
<protein>
    <submittedName>
        <fullName evidence="3">Uncharacterized protein</fullName>
    </submittedName>
</protein>
<feature type="chain" id="PRO_5035948405" evidence="2">
    <location>
        <begin position="19"/>
        <end position="210"/>
    </location>
</feature>
<evidence type="ECO:0000313" key="4">
    <source>
        <dbReference type="Proteomes" id="UP000712281"/>
    </source>
</evidence>
<dbReference type="GO" id="GO:0005968">
    <property type="term" value="C:Rab-protein geranylgeranyltransferase complex"/>
    <property type="evidence" value="ECO:0007669"/>
    <property type="project" value="TreeGrafter"/>
</dbReference>
<dbReference type="Gene3D" id="1.10.405.10">
    <property type="entry name" value="Guanine Nucleotide Dissociation Inhibitor, domain 1"/>
    <property type="match status" value="1"/>
</dbReference>
<dbReference type="AlphaFoldDB" id="A0A8S9GBD5"/>
<dbReference type="GO" id="GO:0005092">
    <property type="term" value="F:GDP-dissociation inhibitor activity"/>
    <property type="evidence" value="ECO:0007669"/>
    <property type="project" value="InterPro"/>
</dbReference>
<dbReference type="SUPFAM" id="SSF51905">
    <property type="entry name" value="FAD/NAD(P)-binding domain"/>
    <property type="match status" value="1"/>
</dbReference>
<proteinExistence type="inferred from homology"/>
<feature type="signal peptide" evidence="2">
    <location>
        <begin position="1"/>
        <end position="18"/>
    </location>
</feature>
<dbReference type="InterPro" id="IPR018203">
    <property type="entry name" value="GDP_dissociation_inhibitor"/>
</dbReference>
<dbReference type="Gene3D" id="3.30.519.10">
    <property type="entry name" value="Guanine Nucleotide Dissociation Inhibitor, domain 2"/>
    <property type="match status" value="1"/>
</dbReference>
<dbReference type="Pfam" id="PF00996">
    <property type="entry name" value="GDI"/>
    <property type="match status" value="1"/>
</dbReference>
<dbReference type="SUPFAM" id="SSF54373">
    <property type="entry name" value="FAD-linked reductases, C-terminal domain"/>
    <property type="match status" value="1"/>
</dbReference>
<sequence length="210" mass="22984">MLMVKLLLVCRIILYGIAMLDHDQDNKETCGHVLKTKEGIDRLALYITSIGRSLIVLFSNALGALMYPIYGQGELPQAFCRRAAVKGCIYVLRMPVTSLLLDKASEGVRLASGQEIFSQKLVLDPCATVGLESLSPLTDQQKETIRVLVPKEMSSKEKIARGICIIRGSVRADISNALVLYPPKSLFPEQLTAVRVLQLGNGLAVCPPDM</sequence>
<comment type="caution">
    <text evidence="3">The sequence shown here is derived from an EMBL/GenBank/DDBJ whole genome shotgun (WGS) entry which is preliminary data.</text>
</comment>
<dbReference type="GO" id="GO:0016192">
    <property type="term" value="P:vesicle-mediated transport"/>
    <property type="evidence" value="ECO:0007669"/>
    <property type="project" value="TreeGrafter"/>
</dbReference>
<dbReference type="Gene3D" id="3.50.50.60">
    <property type="entry name" value="FAD/NAD(P)-binding domain"/>
    <property type="match status" value="1"/>
</dbReference>
<gene>
    <name evidence="3" type="ORF">F2Q68_00033124</name>
</gene>
<organism evidence="3 4">
    <name type="scientific">Brassica cretica</name>
    <name type="common">Mustard</name>
    <dbReference type="NCBI Taxonomy" id="69181"/>
    <lineage>
        <taxon>Eukaryota</taxon>
        <taxon>Viridiplantae</taxon>
        <taxon>Streptophyta</taxon>
        <taxon>Embryophyta</taxon>
        <taxon>Tracheophyta</taxon>
        <taxon>Spermatophyta</taxon>
        <taxon>Magnoliopsida</taxon>
        <taxon>eudicotyledons</taxon>
        <taxon>Gunneridae</taxon>
        <taxon>Pentapetalae</taxon>
        <taxon>rosids</taxon>
        <taxon>malvids</taxon>
        <taxon>Brassicales</taxon>
        <taxon>Brassicaceae</taxon>
        <taxon>Brassiceae</taxon>
        <taxon>Brassica</taxon>
    </lineage>
</organism>
<dbReference type="GO" id="GO:0007264">
    <property type="term" value="P:small GTPase-mediated signal transduction"/>
    <property type="evidence" value="ECO:0007669"/>
    <property type="project" value="InterPro"/>
</dbReference>
<evidence type="ECO:0000313" key="3">
    <source>
        <dbReference type="EMBL" id="KAF2542394.1"/>
    </source>
</evidence>
<evidence type="ECO:0000256" key="2">
    <source>
        <dbReference type="SAM" id="SignalP"/>
    </source>
</evidence>
<dbReference type="EMBL" id="QGKW02002005">
    <property type="protein sequence ID" value="KAF2542394.1"/>
    <property type="molecule type" value="Genomic_DNA"/>
</dbReference>